<keyword evidence="1" id="KW-0732">Signal</keyword>
<dbReference type="InterPro" id="IPR026341">
    <property type="entry name" value="T9SS_type_B"/>
</dbReference>
<gene>
    <name evidence="2" type="ORF">FHS11_005365</name>
</gene>
<dbReference type="Proteomes" id="UP000539265">
    <property type="component" value="Unassembled WGS sequence"/>
</dbReference>
<comment type="caution">
    <text evidence="2">The sequence shown here is derived from an EMBL/GenBank/DDBJ whole genome shotgun (WGS) entry which is preliminary data.</text>
</comment>
<evidence type="ECO:0000313" key="3">
    <source>
        <dbReference type="Proteomes" id="UP000539265"/>
    </source>
</evidence>
<dbReference type="Gene3D" id="2.60.120.260">
    <property type="entry name" value="Galactose-binding domain-like"/>
    <property type="match status" value="1"/>
</dbReference>
<dbReference type="SUPFAM" id="SSF48726">
    <property type="entry name" value="Immunoglobulin"/>
    <property type="match status" value="1"/>
</dbReference>
<dbReference type="Gene3D" id="2.60.40.10">
    <property type="entry name" value="Immunoglobulins"/>
    <property type="match status" value="1"/>
</dbReference>
<evidence type="ECO:0000313" key="2">
    <source>
        <dbReference type="EMBL" id="MBB3058905.1"/>
    </source>
</evidence>
<dbReference type="InterPro" id="IPR036179">
    <property type="entry name" value="Ig-like_dom_sf"/>
</dbReference>
<feature type="signal peptide" evidence="1">
    <location>
        <begin position="1"/>
        <end position="18"/>
    </location>
</feature>
<dbReference type="InterPro" id="IPR013783">
    <property type="entry name" value="Ig-like_fold"/>
</dbReference>
<reference evidence="2" key="1">
    <citation type="submission" date="2020-08" db="EMBL/GenBank/DDBJ databases">
        <title>Genomic Encyclopedia of Type Strains, Phase III (KMG-III): the genomes of soil and plant-associated and newly described type strains.</title>
        <authorList>
            <person name="Whitman W."/>
        </authorList>
    </citation>
    <scope>NUCLEOTIDE SEQUENCE [LARGE SCALE GENOMIC DNA]</scope>
    <source>
        <strain evidence="2">CECT 8628</strain>
    </source>
</reference>
<dbReference type="OrthoDB" id="1652165at2"/>
<proteinExistence type="predicted"/>
<dbReference type="EMBL" id="JACHWX010000027">
    <property type="protein sequence ID" value="MBB3058905.1"/>
    <property type="molecule type" value="Genomic_DNA"/>
</dbReference>
<protein>
    <submittedName>
        <fullName evidence="2">Gliding motility-associated-like protein</fullName>
    </submittedName>
</protein>
<organism evidence="2 3">
    <name type="scientific">Mucilaginibacter gotjawali</name>
    <dbReference type="NCBI Taxonomy" id="1550579"/>
    <lineage>
        <taxon>Bacteria</taxon>
        <taxon>Pseudomonadati</taxon>
        <taxon>Bacteroidota</taxon>
        <taxon>Sphingobacteriia</taxon>
        <taxon>Sphingobacteriales</taxon>
        <taxon>Sphingobacteriaceae</taxon>
        <taxon>Mucilaginibacter</taxon>
    </lineage>
</organism>
<accession>A0A839SKU9</accession>
<dbReference type="NCBIfam" id="TIGR04131">
    <property type="entry name" value="Bac_Flav_CTERM"/>
    <property type="match status" value="1"/>
</dbReference>
<dbReference type="AlphaFoldDB" id="A0A839SKU9"/>
<name>A0A839SKU9_9SPHI</name>
<keyword evidence="3" id="KW-1185">Reference proteome</keyword>
<sequence>MKPLLLFIFLAFTLQVNAQSETCTGSLGDPVINQDFGSGTNPGARLPFGVTDMTYTANNCPTDGSYTIASSLTAANNTHPYTWYNVPHDHTWYTNGNKPDGYMMIVNASYAPSIFFTQTANGLCPNTKYFFSAYILNLMIPGPITASYNHPDITFSIETTDGVVQKTINTGPIPASGQNVGSTNWVQYGAFVTTPANATSLVVKMVNNAPGGNGNDFVLDDITFRACGPIILSGIGSITGGSNTAICQGTQTKYNLQASVIGDNSPVYQWQTSYNNGTWSDVTGSNSDALTVNFTGAEPPGIYQYRMGVANGSLITDAGCRVYSTPVTVTINPMPVVPPIPDQTVCETYPLTLTASGGASYTWTGPNMQPTSQNPLVIDNITPANAGTYTVVAVSDKGCPAPPVHTVVTVTPKIVPSISPDESICAGETTQLSSSGGKYYKWKPSTGLDHDDTPNPVASPLQTTTYTVHISNDGCADSTKTVTVTVNQNPVANAGNDIVLFEGQSAKLNGTIKGDNITGFSWSPATFLSDPNSLNPVASPTDNITYTLTAVSLTCGSSSSKVFVRVYKKIVIPNTFSPNNDGINDYWNIGGLVTYPQSALLVYNRYGQLVYQSTGYAKPWDGSVDGSPLPAGTYYYIIDLKNNTPKLSGWVLIVR</sequence>
<dbReference type="RefSeq" id="WP_096355796.1">
    <property type="nucleotide sequence ID" value="NZ_AP017313.1"/>
</dbReference>
<evidence type="ECO:0000256" key="1">
    <source>
        <dbReference type="SAM" id="SignalP"/>
    </source>
</evidence>
<feature type="chain" id="PRO_5032448957" evidence="1">
    <location>
        <begin position="19"/>
        <end position="655"/>
    </location>
</feature>
<dbReference type="Pfam" id="PF13585">
    <property type="entry name" value="CHU_C"/>
    <property type="match status" value="1"/>
</dbReference>